<evidence type="ECO:0000313" key="2">
    <source>
        <dbReference type="RefSeq" id="XP_030385700.1"/>
    </source>
</evidence>
<dbReference type="OrthoDB" id="7832357at2759"/>
<dbReference type="AlphaFoldDB" id="A0A6J2UCB1"/>
<dbReference type="RefSeq" id="XP_030385700.1">
    <property type="nucleotide sequence ID" value="XM_030529840.1"/>
</dbReference>
<dbReference type="GeneID" id="115632613"/>
<organism evidence="1 2">
    <name type="scientific">Drosophila lebanonensis</name>
    <name type="common">Fruit fly</name>
    <name type="synonym">Scaptodrosophila lebanonensis</name>
    <dbReference type="NCBI Taxonomy" id="7225"/>
    <lineage>
        <taxon>Eukaryota</taxon>
        <taxon>Metazoa</taxon>
        <taxon>Ecdysozoa</taxon>
        <taxon>Arthropoda</taxon>
        <taxon>Hexapoda</taxon>
        <taxon>Insecta</taxon>
        <taxon>Pterygota</taxon>
        <taxon>Neoptera</taxon>
        <taxon>Endopterygota</taxon>
        <taxon>Diptera</taxon>
        <taxon>Brachycera</taxon>
        <taxon>Muscomorpha</taxon>
        <taxon>Ephydroidea</taxon>
        <taxon>Drosophilidae</taxon>
        <taxon>Scaptodrosophila</taxon>
    </lineage>
</organism>
<gene>
    <name evidence="2" type="primary">LOC115632613</name>
</gene>
<dbReference type="Proteomes" id="UP000504634">
    <property type="component" value="Unplaced"/>
</dbReference>
<keyword evidence="1" id="KW-1185">Reference proteome</keyword>
<proteinExistence type="predicted"/>
<name>A0A6J2UCB1_DROLE</name>
<reference evidence="2" key="1">
    <citation type="submission" date="2025-08" db="UniProtKB">
        <authorList>
            <consortium name="RefSeq"/>
        </authorList>
    </citation>
    <scope>IDENTIFICATION</scope>
    <source>
        <strain evidence="2">11010-0011.00</strain>
        <tissue evidence="2">Whole body</tissue>
    </source>
</reference>
<evidence type="ECO:0000313" key="1">
    <source>
        <dbReference type="Proteomes" id="UP000504634"/>
    </source>
</evidence>
<accession>A0A6J2UCB1</accession>
<sequence length="120" mass="13797">MSSQMEPIVVSVEALDDDESESLDWVVDPSKALQPKDIFHDVQKFVVKIYEFVQHPKDSAYNGFAYSLQPIFKKHKQHNQQKQQATIHKVMLDPFGNFSFTLGFSLNFQVSNTVGFTKTR</sequence>
<protein>
    <submittedName>
        <fullName evidence="2">Uncharacterized protein LOC115632613</fullName>
    </submittedName>
</protein>